<sequence length="392" mass="42349">MPSLSPARSTVGSMTMSSLSPACSTVGSMTMPSASPIPPARSNVSSMHISPINHTSMFSCPVVPPPCTTVPYTVCNPSHINSSMTVSMNSRVPFNVSNSSSLNNTSVSHVNPMSSMYSPFPSTRYSSAINSSMLETIPPQAPNLISPVNSFNPMCSDSSSNLDISSPLGRPCTSIPSSSTPNSSSLLRALATDCGECILKDAQYNSLKEYCAQLTRDAQLWKNEYSKLQSELEKGKENNTIQQPGPADLAKMALNSNEGHYVPRRGIRINKCDYIMDTETMPEGYVPLSEGHPIYVPVRWLTATQGSFKGKNKSCCFKLMVNGFFQPHEVVGMTGGQLSETPLGQALKAYALSKLSMDSKDVIFALNAKIATMTRAVKYKRAPEAQPENQTE</sequence>
<evidence type="ECO:0000313" key="2">
    <source>
        <dbReference type="EMBL" id="VDI64266.1"/>
    </source>
</evidence>
<feature type="coiled-coil region" evidence="1">
    <location>
        <begin position="211"/>
        <end position="238"/>
    </location>
</feature>
<evidence type="ECO:0000256" key="1">
    <source>
        <dbReference type="SAM" id="Coils"/>
    </source>
</evidence>
<accession>A0A8B6GIS2</accession>
<proteinExistence type="predicted"/>
<protein>
    <submittedName>
        <fullName evidence="2">Uncharacterized protein</fullName>
    </submittedName>
</protein>
<reference evidence="2" key="1">
    <citation type="submission" date="2018-11" db="EMBL/GenBank/DDBJ databases">
        <authorList>
            <person name="Alioto T."/>
            <person name="Alioto T."/>
        </authorList>
    </citation>
    <scope>NUCLEOTIDE SEQUENCE</scope>
</reference>
<gene>
    <name evidence="2" type="ORF">MGAL_10B043433</name>
</gene>
<dbReference type="Proteomes" id="UP000596742">
    <property type="component" value="Unassembled WGS sequence"/>
</dbReference>
<evidence type="ECO:0000313" key="3">
    <source>
        <dbReference type="Proteomes" id="UP000596742"/>
    </source>
</evidence>
<organism evidence="2 3">
    <name type="scientific">Mytilus galloprovincialis</name>
    <name type="common">Mediterranean mussel</name>
    <dbReference type="NCBI Taxonomy" id="29158"/>
    <lineage>
        <taxon>Eukaryota</taxon>
        <taxon>Metazoa</taxon>
        <taxon>Spiralia</taxon>
        <taxon>Lophotrochozoa</taxon>
        <taxon>Mollusca</taxon>
        <taxon>Bivalvia</taxon>
        <taxon>Autobranchia</taxon>
        <taxon>Pteriomorphia</taxon>
        <taxon>Mytilida</taxon>
        <taxon>Mytiloidea</taxon>
        <taxon>Mytilidae</taxon>
        <taxon>Mytilinae</taxon>
        <taxon>Mytilus</taxon>
    </lineage>
</organism>
<keyword evidence="3" id="KW-1185">Reference proteome</keyword>
<dbReference type="OrthoDB" id="6214513at2759"/>
<comment type="caution">
    <text evidence="2">The sequence shown here is derived from an EMBL/GenBank/DDBJ whole genome shotgun (WGS) entry which is preliminary data.</text>
</comment>
<dbReference type="AlphaFoldDB" id="A0A8B6GIS2"/>
<dbReference type="EMBL" id="UYJE01008494">
    <property type="protein sequence ID" value="VDI64266.1"/>
    <property type="molecule type" value="Genomic_DNA"/>
</dbReference>
<keyword evidence="1" id="KW-0175">Coiled coil</keyword>
<name>A0A8B6GIS2_MYTGA</name>